<sequence length="674" mass="74572">MVPKPEVPSIRELLAKELRCVVPQEKLKVLIDDKAVLRWCAVSNSLSDGQSVHDHITKTGLSWCGFLQNLLVQMYGNCGELETAFCVFAGMHKRDVFSFSFMIKTYVQQGHGSFALELFDQMQQEGILPDRVLLMNVLPACTNTAESDKLLVRLVGSDNELDLLVGTSLVKLFGKYGQVECAREVFNSTVDKDTVLWTAMIAVYAQKKLTKNALILFSEMSLTGIDPDDVTFLSVLSACASQGYLIDGMSVHAFIVDTGLESSTSLMNALLNLYSKCNALSEVHHLFRSMDELEAASWTAIIAAYAHHGLITHTIQAFDQMHQEGALGNKLIYMSVFGVCDIPQLLRVGATMHARAASFDLPLDATSPLDVVMCNALITMYGKCGSVNQAFKVLQDMPEKDVISWNSIIQVFTNHEHDKEALQIYKQMLNEGTLPDAISFVQVLEALSSPSAMKEGKQTHVSLLSVGLVCNVVVATSLLNMYKNCGSLKRASLLFHEMCERDIVAWNAFIEANTDNSGGKVALQMYEQMQQEAVLPEQPTHAGLIREASKFLTSMEEDYALKPDVEHHNCMIDLLGRAGCLEEAENWMKKMSVEPTSVSWLILLNACKQYVDVERGEDAAEHIFRMDPEDVTPYVLLSNLYAGAGMEEDAAGTIRRMLDKGLKLQPGHPLLKAC</sequence>
<keyword evidence="1" id="KW-0677">Repeat</keyword>
<dbReference type="InterPro" id="IPR046848">
    <property type="entry name" value="E_motif"/>
</dbReference>
<evidence type="ECO:0000256" key="2">
    <source>
        <dbReference type="PROSITE-ProRule" id="PRU00708"/>
    </source>
</evidence>
<protein>
    <recommendedName>
        <fullName evidence="5">Pentatricopeptide repeat-containing protein</fullName>
    </recommendedName>
</protein>
<feature type="repeat" description="PPR" evidence="2">
    <location>
        <begin position="193"/>
        <end position="227"/>
    </location>
</feature>
<dbReference type="Pfam" id="PF13041">
    <property type="entry name" value="PPR_2"/>
    <property type="match status" value="2"/>
</dbReference>
<dbReference type="PANTHER" id="PTHR24015:SF548">
    <property type="entry name" value="OS08G0340900 PROTEIN"/>
    <property type="match status" value="1"/>
</dbReference>
<dbReference type="Proteomes" id="UP000886520">
    <property type="component" value="Chromosome 4"/>
</dbReference>
<dbReference type="InterPro" id="IPR011990">
    <property type="entry name" value="TPR-like_helical_dom_sf"/>
</dbReference>
<feature type="repeat" description="PPR" evidence="2">
    <location>
        <begin position="95"/>
        <end position="129"/>
    </location>
</feature>
<dbReference type="PROSITE" id="PS51375">
    <property type="entry name" value="PPR"/>
    <property type="match status" value="5"/>
</dbReference>
<gene>
    <name evidence="3" type="ORF">GOP47_0003576</name>
</gene>
<feature type="repeat" description="PPR" evidence="2">
    <location>
        <begin position="370"/>
        <end position="400"/>
    </location>
</feature>
<reference evidence="3" key="1">
    <citation type="submission" date="2021-01" db="EMBL/GenBank/DDBJ databases">
        <title>Adiantum capillus-veneris genome.</title>
        <authorList>
            <person name="Fang Y."/>
            <person name="Liao Q."/>
        </authorList>
    </citation>
    <scope>NUCLEOTIDE SEQUENCE</scope>
    <source>
        <strain evidence="3">H3</strain>
        <tissue evidence="3">Leaf</tissue>
    </source>
</reference>
<dbReference type="FunFam" id="1.25.40.10:FF:000285">
    <property type="entry name" value="Pentatricopeptide repeat-containing protein, chloroplastic"/>
    <property type="match status" value="2"/>
</dbReference>
<organism evidence="3 4">
    <name type="scientific">Adiantum capillus-veneris</name>
    <name type="common">Maidenhair fern</name>
    <dbReference type="NCBI Taxonomy" id="13818"/>
    <lineage>
        <taxon>Eukaryota</taxon>
        <taxon>Viridiplantae</taxon>
        <taxon>Streptophyta</taxon>
        <taxon>Embryophyta</taxon>
        <taxon>Tracheophyta</taxon>
        <taxon>Polypodiopsida</taxon>
        <taxon>Polypodiidae</taxon>
        <taxon>Polypodiales</taxon>
        <taxon>Pteridineae</taxon>
        <taxon>Pteridaceae</taxon>
        <taxon>Vittarioideae</taxon>
        <taxon>Adiantum</taxon>
    </lineage>
</organism>
<dbReference type="Gene3D" id="1.25.40.10">
    <property type="entry name" value="Tetratricopeptide repeat domain"/>
    <property type="match status" value="5"/>
</dbReference>
<dbReference type="AlphaFoldDB" id="A0A9D4ZLT2"/>
<dbReference type="InterPro" id="IPR046960">
    <property type="entry name" value="PPR_At4g14850-like_plant"/>
</dbReference>
<dbReference type="FunFam" id="1.25.40.10:FF:000158">
    <property type="entry name" value="pentatricopeptide repeat-containing protein At2g33680"/>
    <property type="match status" value="1"/>
</dbReference>
<evidence type="ECO:0000313" key="4">
    <source>
        <dbReference type="Proteomes" id="UP000886520"/>
    </source>
</evidence>
<dbReference type="OrthoDB" id="1887476at2759"/>
<dbReference type="PANTHER" id="PTHR24015">
    <property type="entry name" value="OS07G0578800 PROTEIN-RELATED"/>
    <property type="match status" value="1"/>
</dbReference>
<dbReference type="Pfam" id="PF20431">
    <property type="entry name" value="E_motif"/>
    <property type="match status" value="1"/>
</dbReference>
<dbReference type="InterPro" id="IPR002885">
    <property type="entry name" value="PPR_rpt"/>
</dbReference>
<evidence type="ECO:0008006" key="5">
    <source>
        <dbReference type="Google" id="ProtNLM"/>
    </source>
</evidence>
<dbReference type="SUPFAM" id="SSF48452">
    <property type="entry name" value="TPR-like"/>
    <property type="match status" value="1"/>
</dbReference>
<feature type="repeat" description="PPR" evidence="2">
    <location>
        <begin position="401"/>
        <end position="435"/>
    </location>
</feature>
<accession>A0A9D4ZLT2</accession>
<dbReference type="GO" id="GO:0003723">
    <property type="term" value="F:RNA binding"/>
    <property type="evidence" value="ECO:0007669"/>
    <property type="project" value="InterPro"/>
</dbReference>
<name>A0A9D4ZLT2_ADICA</name>
<comment type="caution">
    <text evidence="3">The sequence shown here is derived from an EMBL/GenBank/DDBJ whole genome shotgun (WGS) entry which is preliminary data.</text>
</comment>
<dbReference type="GO" id="GO:0009451">
    <property type="term" value="P:RNA modification"/>
    <property type="evidence" value="ECO:0007669"/>
    <property type="project" value="InterPro"/>
</dbReference>
<proteinExistence type="predicted"/>
<dbReference type="EMBL" id="JABFUD020000004">
    <property type="protein sequence ID" value="KAI5080393.1"/>
    <property type="molecule type" value="Genomic_DNA"/>
</dbReference>
<dbReference type="GO" id="GO:0048731">
    <property type="term" value="P:system development"/>
    <property type="evidence" value="ECO:0007669"/>
    <property type="project" value="UniProtKB-ARBA"/>
</dbReference>
<evidence type="ECO:0000313" key="3">
    <source>
        <dbReference type="EMBL" id="KAI5080393.1"/>
    </source>
</evidence>
<feature type="repeat" description="PPR" evidence="2">
    <location>
        <begin position="471"/>
        <end position="505"/>
    </location>
</feature>
<dbReference type="Pfam" id="PF01535">
    <property type="entry name" value="PPR"/>
    <property type="match status" value="6"/>
</dbReference>
<dbReference type="NCBIfam" id="TIGR00756">
    <property type="entry name" value="PPR"/>
    <property type="match status" value="5"/>
</dbReference>
<evidence type="ECO:0000256" key="1">
    <source>
        <dbReference type="ARBA" id="ARBA00022737"/>
    </source>
</evidence>
<keyword evidence="4" id="KW-1185">Reference proteome</keyword>